<dbReference type="InterPro" id="IPR014922">
    <property type="entry name" value="YdhG-like"/>
</dbReference>
<dbReference type="EMBL" id="BAAADA010000039">
    <property type="protein sequence ID" value="GAA0477422.1"/>
    <property type="molecule type" value="Genomic_DNA"/>
</dbReference>
<organism evidence="2 3">
    <name type="scientific">Alkalibacterium indicireducens</name>
    <dbReference type="NCBI Taxonomy" id="398758"/>
    <lineage>
        <taxon>Bacteria</taxon>
        <taxon>Bacillati</taxon>
        <taxon>Bacillota</taxon>
        <taxon>Bacilli</taxon>
        <taxon>Lactobacillales</taxon>
        <taxon>Carnobacteriaceae</taxon>
        <taxon>Alkalibacterium</taxon>
    </lineage>
</organism>
<accession>A0ABN1AIL6</accession>
<feature type="domain" description="YdhG-like" evidence="1">
    <location>
        <begin position="5"/>
        <end position="46"/>
    </location>
</feature>
<name>A0ABN1AIL6_9LACT</name>
<sequence length="55" mass="6452">MLHFLPERDQLLASFGKHKTGKACVYINKLDDVDKSILKELIRKTVDTYQKLYPE</sequence>
<evidence type="ECO:0000313" key="3">
    <source>
        <dbReference type="Proteomes" id="UP001410648"/>
    </source>
</evidence>
<keyword evidence="3" id="KW-1185">Reference proteome</keyword>
<dbReference type="Proteomes" id="UP001410648">
    <property type="component" value="Unassembled WGS sequence"/>
</dbReference>
<gene>
    <name evidence="2" type="ORF">GCM10008936_04660</name>
</gene>
<protein>
    <recommendedName>
        <fullName evidence="1">YdhG-like domain-containing protein</fullName>
    </recommendedName>
</protein>
<dbReference type="Pfam" id="PF08818">
    <property type="entry name" value="DUF1801"/>
    <property type="match status" value="1"/>
</dbReference>
<evidence type="ECO:0000313" key="2">
    <source>
        <dbReference type="EMBL" id="GAA0477422.1"/>
    </source>
</evidence>
<evidence type="ECO:0000259" key="1">
    <source>
        <dbReference type="Pfam" id="PF08818"/>
    </source>
</evidence>
<comment type="caution">
    <text evidence="2">The sequence shown here is derived from an EMBL/GenBank/DDBJ whole genome shotgun (WGS) entry which is preliminary data.</text>
</comment>
<proteinExistence type="predicted"/>
<reference evidence="2 3" key="1">
    <citation type="journal article" date="2019" name="Int. J. Syst. Evol. Microbiol.">
        <title>The Global Catalogue of Microorganisms (GCM) 10K type strain sequencing project: providing services to taxonomists for standard genome sequencing and annotation.</title>
        <authorList>
            <consortium name="The Broad Institute Genomics Platform"/>
            <consortium name="The Broad Institute Genome Sequencing Center for Infectious Disease"/>
            <person name="Wu L."/>
            <person name="Ma J."/>
        </authorList>
    </citation>
    <scope>NUCLEOTIDE SEQUENCE [LARGE SCALE GENOMIC DNA]</scope>
    <source>
        <strain evidence="2 3">JCM 14232</strain>
    </source>
</reference>